<evidence type="ECO:0008006" key="4">
    <source>
        <dbReference type="Google" id="ProtNLM"/>
    </source>
</evidence>
<evidence type="ECO:0000313" key="2">
    <source>
        <dbReference type="EMBL" id="KAJ1111158.1"/>
    </source>
</evidence>
<organism evidence="2 3">
    <name type="scientific">Pleurodeles waltl</name>
    <name type="common">Iberian ribbed newt</name>
    <dbReference type="NCBI Taxonomy" id="8319"/>
    <lineage>
        <taxon>Eukaryota</taxon>
        <taxon>Metazoa</taxon>
        <taxon>Chordata</taxon>
        <taxon>Craniata</taxon>
        <taxon>Vertebrata</taxon>
        <taxon>Euteleostomi</taxon>
        <taxon>Amphibia</taxon>
        <taxon>Batrachia</taxon>
        <taxon>Caudata</taxon>
        <taxon>Salamandroidea</taxon>
        <taxon>Salamandridae</taxon>
        <taxon>Pleurodelinae</taxon>
        <taxon>Pleurodeles</taxon>
    </lineage>
</organism>
<name>A0AAV7N554_PLEWA</name>
<evidence type="ECO:0000256" key="1">
    <source>
        <dbReference type="SAM" id="MobiDB-lite"/>
    </source>
</evidence>
<feature type="compositionally biased region" description="Basic and acidic residues" evidence="1">
    <location>
        <begin position="119"/>
        <end position="136"/>
    </location>
</feature>
<feature type="region of interest" description="Disordered" evidence="1">
    <location>
        <begin position="18"/>
        <end position="57"/>
    </location>
</feature>
<keyword evidence="3" id="KW-1185">Reference proteome</keyword>
<proteinExistence type="predicted"/>
<gene>
    <name evidence="2" type="ORF">NDU88_008495</name>
</gene>
<reference evidence="2" key="1">
    <citation type="journal article" date="2022" name="bioRxiv">
        <title>Sequencing and chromosome-scale assembly of the giantPleurodeles waltlgenome.</title>
        <authorList>
            <person name="Brown T."/>
            <person name="Elewa A."/>
            <person name="Iarovenko S."/>
            <person name="Subramanian E."/>
            <person name="Araus A.J."/>
            <person name="Petzold A."/>
            <person name="Susuki M."/>
            <person name="Suzuki K.-i.T."/>
            <person name="Hayashi T."/>
            <person name="Toyoda A."/>
            <person name="Oliveira C."/>
            <person name="Osipova E."/>
            <person name="Leigh N.D."/>
            <person name="Simon A."/>
            <person name="Yun M.H."/>
        </authorList>
    </citation>
    <scope>NUCLEOTIDE SEQUENCE</scope>
    <source>
        <strain evidence="2">20211129_DDA</strain>
        <tissue evidence="2">Liver</tissue>
    </source>
</reference>
<evidence type="ECO:0000313" key="3">
    <source>
        <dbReference type="Proteomes" id="UP001066276"/>
    </source>
</evidence>
<dbReference type="EMBL" id="JANPWB010000013">
    <property type="protein sequence ID" value="KAJ1111158.1"/>
    <property type="molecule type" value="Genomic_DNA"/>
</dbReference>
<dbReference type="Proteomes" id="UP001066276">
    <property type="component" value="Chromosome 9"/>
</dbReference>
<feature type="region of interest" description="Disordered" evidence="1">
    <location>
        <begin position="72"/>
        <end position="136"/>
    </location>
</feature>
<accession>A0AAV7N554</accession>
<protein>
    <recommendedName>
        <fullName evidence="4">Prolactin receptor</fullName>
    </recommendedName>
</protein>
<sequence>MRGVSVLCQDVKVPEKYHSLEPTKPINAAGSVPNNMELEDPVLTESPSNTGGAKSSWDLIDLAPRRSNTIALSNIEPKEQSIDKTIGCSDSATSNAELPKPAPQPSTEPPELGATQDEPTIRTKAERQKKCQREAR</sequence>
<dbReference type="AlphaFoldDB" id="A0AAV7N554"/>
<comment type="caution">
    <text evidence="2">The sequence shown here is derived from an EMBL/GenBank/DDBJ whole genome shotgun (WGS) entry which is preliminary data.</text>
</comment>